<dbReference type="InterPro" id="IPR057767">
    <property type="entry name" value="UGSC-like_dom"/>
</dbReference>
<evidence type="ECO:0000313" key="2">
    <source>
        <dbReference type="EMBL" id="RJP23293.1"/>
    </source>
</evidence>
<proteinExistence type="predicted"/>
<gene>
    <name evidence="2" type="ORF">C4520_06500</name>
</gene>
<organism evidence="2 3">
    <name type="scientific">Abyssobacteria bacterium (strain SURF_5)</name>
    <dbReference type="NCBI Taxonomy" id="2093360"/>
    <lineage>
        <taxon>Bacteria</taxon>
        <taxon>Pseudomonadati</taxon>
        <taxon>Candidatus Hydrogenedentota</taxon>
        <taxon>Candidatus Abyssobacteria</taxon>
    </lineage>
</organism>
<protein>
    <recommendedName>
        <fullName evidence="1">UGSC-like domain-containing protein</fullName>
    </recommendedName>
</protein>
<feature type="domain" description="UGSC-like" evidence="1">
    <location>
        <begin position="4"/>
        <end position="94"/>
    </location>
</feature>
<evidence type="ECO:0000313" key="3">
    <source>
        <dbReference type="Proteomes" id="UP000265882"/>
    </source>
</evidence>
<accession>A0A3A4NRV8</accession>
<name>A0A3A4NRV8_ABYX5</name>
<dbReference type="EMBL" id="QZKU01000047">
    <property type="protein sequence ID" value="RJP23293.1"/>
    <property type="molecule type" value="Genomic_DNA"/>
</dbReference>
<sequence>MKVEVLNPVGEVTAEKQTLAGRQKNLAGKTVVFFGNAKPNVNLLFDNLVKMFAAKYPATKTVRKGKENAAFAAPEEYLQEAADAADLVICGVGD</sequence>
<reference evidence="2 3" key="1">
    <citation type="journal article" date="2017" name="ISME J.">
        <title>Energy and carbon metabolisms in a deep terrestrial subsurface fluid microbial community.</title>
        <authorList>
            <person name="Momper L."/>
            <person name="Jungbluth S.P."/>
            <person name="Lee M.D."/>
            <person name="Amend J.P."/>
        </authorList>
    </citation>
    <scope>NUCLEOTIDE SEQUENCE [LARGE SCALE GENOMIC DNA]</scope>
    <source>
        <strain evidence="2">SURF_5</strain>
    </source>
</reference>
<dbReference type="Proteomes" id="UP000265882">
    <property type="component" value="Unassembled WGS sequence"/>
</dbReference>
<dbReference type="AlphaFoldDB" id="A0A3A4NRV8"/>
<dbReference type="Pfam" id="PF24696">
    <property type="entry name" value="UGSC"/>
    <property type="match status" value="1"/>
</dbReference>
<evidence type="ECO:0000259" key="1">
    <source>
        <dbReference type="Pfam" id="PF24696"/>
    </source>
</evidence>
<comment type="caution">
    <text evidence="2">The sequence shown here is derived from an EMBL/GenBank/DDBJ whole genome shotgun (WGS) entry which is preliminary data.</text>
</comment>